<comment type="similarity">
    <text evidence="1">Belongs to the AHA1 family.</text>
</comment>
<evidence type="ECO:0000259" key="2">
    <source>
        <dbReference type="Pfam" id="PF08327"/>
    </source>
</evidence>
<dbReference type="RefSeq" id="WP_012919219.1">
    <property type="nucleotide sequence ID" value="NC_013729.1"/>
</dbReference>
<dbReference type="STRING" id="479435.Kfla_1566"/>
<evidence type="ECO:0000313" key="3">
    <source>
        <dbReference type="EMBL" id="ADB30663.1"/>
    </source>
</evidence>
<name>D2PLN4_KRIFD</name>
<gene>
    <name evidence="3" type="ordered locus">Kfla_1566</name>
</gene>
<reference evidence="4" key="1">
    <citation type="submission" date="2009-09" db="EMBL/GenBank/DDBJ databases">
        <title>The complete genome of Kribbella flavida DSM 17836.</title>
        <authorList>
            <consortium name="US DOE Joint Genome Institute (JGI-PGF)"/>
            <person name="Lucas S."/>
            <person name="Copeland A."/>
            <person name="Lapidus A."/>
            <person name="Glavina del Rio T."/>
            <person name="Dalin E."/>
            <person name="Tice H."/>
            <person name="Bruce D."/>
            <person name="Goodwin L."/>
            <person name="Pitluck S."/>
            <person name="Kyrpides N."/>
            <person name="Mavromatis K."/>
            <person name="Ivanova N."/>
            <person name="Saunders E."/>
            <person name="Brettin T."/>
            <person name="Detter J.C."/>
            <person name="Han C."/>
            <person name="Larimer F."/>
            <person name="Land M."/>
            <person name="Hauser L."/>
            <person name="Markowitz V."/>
            <person name="Cheng J.-F."/>
            <person name="Hugenholtz P."/>
            <person name="Woyke T."/>
            <person name="Wu D."/>
            <person name="Pukall R."/>
            <person name="Klenk H.-P."/>
            <person name="Eisen J.A."/>
        </authorList>
    </citation>
    <scope>NUCLEOTIDE SEQUENCE [LARGE SCALE GENOMIC DNA]</scope>
    <source>
        <strain evidence="4">DSM 17836 / JCM 10339 / NBRC 14399</strain>
    </source>
</reference>
<dbReference type="OrthoDB" id="9803476at2"/>
<feature type="domain" description="Activator of Hsp90 ATPase homologue 1/2-like C-terminal" evidence="2">
    <location>
        <begin position="13"/>
        <end position="147"/>
    </location>
</feature>
<dbReference type="AlphaFoldDB" id="D2PLN4"/>
<dbReference type="Proteomes" id="UP000007967">
    <property type="component" value="Chromosome"/>
</dbReference>
<keyword evidence="4" id="KW-1185">Reference proteome</keyword>
<dbReference type="SUPFAM" id="SSF55961">
    <property type="entry name" value="Bet v1-like"/>
    <property type="match status" value="1"/>
</dbReference>
<reference evidence="3 4" key="2">
    <citation type="journal article" date="2010" name="Stand. Genomic Sci.">
        <title>Complete genome sequence of Kribbella flavida type strain (IFO 14399).</title>
        <authorList>
            <person name="Pukall R."/>
            <person name="Lapidus A."/>
            <person name="Glavina Del Rio T."/>
            <person name="Copeland A."/>
            <person name="Tice H."/>
            <person name="Cheng J.-F."/>
            <person name="Lucas S."/>
            <person name="Chen F."/>
            <person name="Nolan M."/>
            <person name="LaButti K."/>
            <person name="Pati A."/>
            <person name="Ivanova N."/>
            <person name="Mavrommatis K."/>
            <person name="Mikhailova N."/>
            <person name="Pitluck S."/>
            <person name="Bruce D."/>
            <person name="Goodwin L."/>
            <person name="Land M."/>
            <person name="Hauser L."/>
            <person name="Chang Y.-J."/>
            <person name="Jeffries C.D."/>
            <person name="Chen A."/>
            <person name="Palaniappan K."/>
            <person name="Chain P."/>
            <person name="Rohde M."/>
            <person name="Goeker M."/>
            <person name="Bristow J."/>
            <person name="Eisen J.A."/>
            <person name="Markowitz V."/>
            <person name="Hugenholtz P."/>
            <person name="Kyrpides N.C."/>
            <person name="Klenk H.-P."/>
            <person name="Brettin T."/>
        </authorList>
    </citation>
    <scope>NUCLEOTIDE SEQUENCE [LARGE SCALE GENOMIC DNA]</scope>
    <source>
        <strain evidence="4">DSM 17836 / JCM 10339 / NBRC 14399</strain>
    </source>
</reference>
<evidence type="ECO:0000313" key="4">
    <source>
        <dbReference type="Proteomes" id="UP000007967"/>
    </source>
</evidence>
<dbReference type="HOGENOM" id="CLU_108923_2_1_11"/>
<organism evidence="3 4">
    <name type="scientific">Kribbella flavida (strain DSM 17836 / JCM 10339 / NBRC 14399)</name>
    <dbReference type="NCBI Taxonomy" id="479435"/>
    <lineage>
        <taxon>Bacteria</taxon>
        <taxon>Bacillati</taxon>
        <taxon>Actinomycetota</taxon>
        <taxon>Actinomycetes</taxon>
        <taxon>Propionibacteriales</taxon>
        <taxon>Kribbellaceae</taxon>
        <taxon>Kribbella</taxon>
    </lineage>
</organism>
<dbReference type="KEGG" id="kfl:Kfla_1566"/>
<dbReference type="CDD" id="cd08898">
    <property type="entry name" value="SRPBCC_CalC_Aha1-like_5"/>
    <property type="match status" value="1"/>
</dbReference>
<sequence>MEYASLEREIHIDASPEVVFEVVSSPEHLREWWPDDADLSPVPGGTGELVFGDRSGPDAQVVALTVVEVEPPRRFSFRWVYPGDEPATAANSLLVTIDLVPAGDGTVLRLTETGFREKGWEVAVLEQAYREHETGWDHFLPRLDAYVTRLVARR</sequence>
<protein>
    <submittedName>
        <fullName evidence="3">Activator of Hsp90 ATPase 1 family protein</fullName>
    </submittedName>
</protein>
<evidence type="ECO:0000256" key="1">
    <source>
        <dbReference type="ARBA" id="ARBA00006817"/>
    </source>
</evidence>
<accession>D2PLN4</accession>
<dbReference type="EMBL" id="CP001736">
    <property type="protein sequence ID" value="ADB30663.1"/>
    <property type="molecule type" value="Genomic_DNA"/>
</dbReference>
<dbReference type="eggNOG" id="COG3832">
    <property type="taxonomic scope" value="Bacteria"/>
</dbReference>
<dbReference type="Gene3D" id="3.30.530.20">
    <property type="match status" value="1"/>
</dbReference>
<dbReference type="Pfam" id="PF08327">
    <property type="entry name" value="AHSA1"/>
    <property type="match status" value="1"/>
</dbReference>
<dbReference type="InterPro" id="IPR013538">
    <property type="entry name" value="ASHA1/2-like_C"/>
</dbReference>
<dbReference type="InterPro" id="IPR023393">
    <property type="entry name" value="START-like_dom_sf"/>
</dbReference>
<proteinExistence type="inferred from homology"/>